<dbReference type="Pfam" id="PF14571">
    <property type="entry name" value="Di19_C"/>
    <property type="match status" value="1"/>
</dbReference>
<feature type="domain" description="Di19 zinc-binding" evidence="3">
    <location>
        <begin position="133"/>
        <end position="185"/>
    </location>
</feature>
<protein>
    <recommendedName>
        <fullName evidence="7">Drought-responsive family protein</fullName>
    </recommendedName>
</protein>
<dbReference type="AlphaFoldDB" id="A0A8X8CGF7"/>
<keyword evidence="6" id="KW-1185">Reference proteome</keyword>
<comment type="similarity">
    <text evidence="1">Belongs to the Di19 family.</text>
</comment>
<feature type="compositionally biased region" description="Basic and acidic residues" evidence="2">
    <location>
        <begin position="272"/>
        <end position="283"/>
    </location>
</feature>
<evidence type="ECO:0000256" key="1">
    <source>
        <dbReference type="ARBA" id="ARBA00007109"/>
    </source>
</evidence>
<reference evidence="5" key="1">
    <citation type="journal article" date="2020" name="bioRxiv">
        <title>Hybrid origin of Populus tomentosa Carr. identified through genome sequencing and phylogenomic analysis.</title>
        <authorList>
            <person name="An X."/>
            <person name="Gao K."/>
            <person name="Chen Z."/>
            <person name="Li J."/>
            <person name="Yang X."/>
            <person name="Yang X."/>
            <person name="Zhou J."/>
            <person name="Guo T."/>
            <person name="Zhao T."/>
            <person name="Huang S."/>
            <person name="Miao D."/>
            <person name="Khan W.U."/>
            <person name="Rao P."/>
            <person name="Ye M."/>
            <person name="Lei B."/>
            <person name="Liao W."/>
            <person name="Wang J."/>
            <person name="Ji L."/>
            <person name="Li Y."/>
            <person name="Guo B."/>
            <person name="Mustafa N.S."/>
            <person name="Li S."/>
            <person name="Yun Q."/>
            <person name="Keller S.R."/>
            <person name="Mao J."/>
            <person name="Zhang R."/>
            <person name="Strauss S.H."/>
        </authorList>
    </citation>
    <scope>NUCLEOTIDE SEQUENCE</scope>
    <source>
        <strain evidence="5">GM15</strain>
        <tissue evidence="5">Leaf</tissue>
    </source>
</reference>
<dbReference type="Pfam" id="PF05605">
    <property type="entry name" value="zf-Di19"/>
    <property type="match status" value="1"/>
</dbReference>
<dbReference type="OrthoDB" id="9049620at2759"/>
<dbReference type="Proteomes" id="UP000886885">
    <property type="component" value="Chromosome 12D"/>
</dbReference>
<dbReference type="PANTHER" id="PTHR31875:SF24">
    <property type="entry name" value="PROTEIN DEHYDRATION-INDUCED 19 HOMOLOG 5"/>
    <property type="match status" value="1"/>
</dbReference>
<evidence type="ECO:0000313" key="5">
    <source>
        <dbReference type="EMBL" id="KAG6753127.1"/>
    </source>
</evidence>
<dbReference type="EMBL" id="JAAWWB010000024">
    <property type="protein sequence ID" value="KAG6753127.1"/>
    <property type="molecule type" value="Genomic_DNA"/>
</dbReference>
<comment type="caution">
    <text evidence="5">The sequence shown here is derived from an EMBL/GenBank/DDBJ whole genome shotgun (WGS) entry which is preliminary data.</text>
</comment>
<evidence type="ECO:0000259" key="3">
    <source>
        <dbReference type="Pfam" id="PF05605"/>
    </source>
</evidence>
<evidence type="ECO:0000313" key="6">
    <source>
        <dbReference type="Proteomes" id="UP000886885"/>
    </source>
</evidence>
<feature type="region of interest" description="Disordered" evidence="2">
    <location>
        <begin position="244"/>
        <end position="283"/>
    </location>
</feature>
<sequence>MDVDFWTSRVLSSKNLSAVQAASRNSGDEVLNAIDLDVSKLQKAYDELMAMRMQLSKRKTLKDEESKKKPVANTPHFHSECGYGDECVGVADAGRSTDSSMNCTLTNFALCYASTDNHLAMDDSDGDDNSRAYFPCPFCYVEVEVHLFCSHLLDEHCFDLKNAVCPLCAANLGKDAIGHFIVQHASSLKHRRKHKKSGLWTGSSAMLGKDLSSFLGSSTNSRANTHESAPDPLLSPFLGNLSLSDPRQSQHDEPSNISASHSKSSGMSSLDRGSKVDYEEQRQKSTFVQQLIASTIF</sequence>
<evidence type="ECO:0000256" key="2">
    <source>
        <dbReference type="SAM" id="MobiDB-lite"/>
    </source>
</evidence>
<dbReference type="PANTHER" id="PTHR31875">
    <property type="entry name" value="PROTEIN DEHYDRATION-INDUCED 19"/>
    <property type="match status" value="1"/>
</dbReference>
<organism evidence="5 6">
    <name type="scientific">Populus tomentosa</name>
    <name type="common">Chinese white poplar</name>
    <dbReference type="NCBI Taxonomy" id="118781"/>
    <lineage>
        <taxon>Eukaryota</taxon>
        <taxon>Viridiplantae</taxon>
        <taxon>Streptophyta</taxon>
        <taxon>Embryophyta</taxon>
        <taxon>Tracheophyta</taxon>
        <taxon>Spermatophyta</taxon>
        <taxon>Magnoliopsida</taxon>
        <taxon>eudicotyledons</taxon>
        <taxon>Gunneridae</taxon>
        <taxon>Pentapetalae</taxon>
        <taxon>rosids</taxon>
        <taxon>fabids</taxon>
        <taxon>Malpighiales</taxon>
        <taxon>Salicaceae</taxon>
        <taxon>Saliceae</taxon>
        <taxon>Populus</taxon>
    </lineage>
</organism>
<evidence type="ECO:0000259" key="4">
    <source>
        <dbReference type="Pfam" id="PF14571"/>
    </source>
</evidence>
<evidence type="ECO:0008006" key="7">
    <source>
        <dbReference type="Google" id="ProtNLM"/>
    </source>
</evidence>
<accession>A0A8X8CGF7</accession>
<name>A0A8X8CGF7_POPTO</name>
<dbReference type="InterPro" id="IPR027935">
    <property type="entry name" value="Di19_C"/>
</dbReference>
<feature type="domain" description="Di19 C-terminal" evidence="4">
    <location>
        <begin position="210"/>
        <end position="296"/>
    </location>
</feature>
<gene>
    <name evidence="5" type="ORF">POTOM_043171</name>
</gene>
<dbReference type="InterPro" id="IPR008598">
    <property type="entry name" value="Di19_Zn-bd"/>
</dbReference>
<proteinExistence type="inferred from homology"/>
<feature type="compositionally biased region" description="Low complexity" evidence="2">
    <location>
        <begin position="258"/>
        <end position="269"/>
    </location>
</feature>
<dbReference type="InterPro" id="IPR033347">
    <property type="entry name" value="Di19"/>
</dbReference>